<feature type="compositionally biased region" description="Polar residues" evidence="1">
    <location>
        <begin position="25"/>
        <end position="35"/>
    </location>
</feature>
<comment type="caution">
    <text evidence="2">The sequence shown here is derived from an EMBL/GenBank/DDBJ whole genome shotgun (WGS) entry which is preliminary data.</text>
</comment>
<feature type="compositionally biased region" description="Basic residues" evidence="1">
    <location>
        <begin position="1"/>
        <end position="15"/>
    </location>
</feature>
<keyword evidence="3" id="KW-1185">Reference proteome</keyword>
<feature type="region of interest" description="Disordered" evidence="1">
    <location>
        <begin position="173"/>
        <end position="199"/>
    </location>
</feature>
<dbReference type="EMBL" id="PXOG01000232">
    <property type="protein sequence ID" value="RGP65683.1"/>
    <property type="molecule type" value="Genomic_DNA"/>
</dbReference>
<feature type="compositionally biased region" description="Polar residues" evidence="1">
    <location>
        <begin position="173"/>
        <end position="185"/>
    </location>
</feature>
<sequence length="328" mass="37034">MPKVAKTRRQPRRGPIKATTPLSPPASQNTNNTAPGISRIAPRSLFVTSAPKTTDHVDGEGARLLKQAEALATMSIEVNLRSLSTLAYSLQEDVRKLVHCTSDDQNFRRENEERMIKMMYEVQTVKAYMAPLQGLPPATRADIERVQQEMRETATIWHKQIESIEAKLDAISEGTNRPPKSTVVTKTADPEPITPGTTGRETRAIKRANIQLELSAQKQKTSSRLLTPELRIKDAINSTKRWNREHKSTKSEDIYFIPSYFRKQRQRDAELAGILQRTLQKRVTDKVKARFGVQGLEELSRHTSWEDVIDTATEVLVVNKTKTAKLLS</sequence>
<dbReference type="AlphaFoldDB" id="A0A395RZV8"/>
<name>A0A395RZV8_9HYPO</name>
<evidence type="ECO:0000313" key="2">
    <source>
        <dbReference type="EMBL" id="RGP65683.1"/>
    </source>
</evidence>
<evidence type="ECO:0000313" key="3">
    <source>
        <dbReference type="Proteomes" id="UP000266234"/>
    </source>
</evidence>
<protein>
    <submittedName>
        <fullName evidence="2">Uncharacterized protein</fullName>
    </submittedName>
</protein>
<dbReference type="OrthoDB" id="5040307at2759"/>
<feature type="region of interest" description="Disordered" evidence="1">
    <location>
        <begin position="1"/>
        <end position="42"/>
    </location>
</feature>
<organism evidence="2 3">
    <name type="scientific">Fusarium longipes</name>
    <dbReference type="NCBI Taxonomy" id="694270"/>
    <lineage>
        <taxon>Eukaryota</taxon>
        <taxon>Fungi</taxon>
        <taxon>Dikarya</taxon>
        <taxon>Ascomycota</taxon>
        <taxon>Pezizomycotina</taxon>
        <taxon>Sordariomycetes</taxon>
        <taxon>Hypocreomycetidae</taxon>
        <taxon>Hypocreales</taxon>
        <taxon>Nectriaceae</taxon>
        <taxon>Fusarium</taxon>
    </lineage>
</organism>
<reference evidence="2 3" key="1">
    <citation type="journal article" date="2018" name="PLoS Pathog.">
        <title>Evolution of structural diversity of trichothecenes, a family of toxins produced by plant pathogenic and entomopathogenic fungi.</title>
        <authorList>
            <person name="Proctor R.H."/>
            <person name="McCormick S.P."/>
            <person name="Kim H.S."/>
            <person name="Cardoza R.E."/>
            <person name="Stanley A.M."/>
            <person name="Lindo L."/>
            <person name="Kelly A."/>
            <person name="Brown D.W."/>
            <person name="Lee T."/>
            <person name="Vaughan M.M."/>
            <person name="Alexander N.J."/>
            <person name="Busman M."/>
            <person name="Gutierrez S."/>
        </authorList>
    </citation>
    <scope>NUCLEOTIDE SEQUENCE [LARGE SCALE GENOMIC DNA]</scope>
    <source>
        <strain evidence="2 3">NRRL 20695</strain>
    </source>
</reference>
<evidence type="ECO:0000256" key="1">
    <source>
        <dbReference type="SAM" id="MobiDB-lite"/>
    </source>
</evidence>
<gene>
    <name evidence="2" type="ORF">FLONG3_9186</name>
</gene>
<proteinExistence type="predicted"/>
<accession>A0A395RZV8</accession>
<dbReference type="Proteomes" id="UP000266234">
    <property type="component" value="Unassembled WGS sequence"/>
</dbReference>